<sequence length="132" mass="14333">MDKLSKNIVVTSAVLAAVTIAIGAFGAHGLKQLVTADALATFETGVRYQMCHVLALLLVGFAEKVPPTTKKWVFRFFCFGILLFSGSIYMLALKEQLPFSVSFLGPVTPVGGFLFILGWVRLAYGLLTFNRG</sequence>
<proteinExistence type="inferred from homology"/>
<keyword evidence="4 6" id="KW-1133">Transmembrane helix</keyword>
<reference evidence="7 8" key="1">
    <citation type="submission" date="2020-02" db="EMBL/GenBank/DDBJ databases">
        <title>Complete genome sequence of Flavobacteriaceae bacterium.</title>
        <authorList>
            <person name="Kim S.-J."/>
            <person name="Kim Y.-S."/>
            <person name="Kim K.-H."/>
        </authorList>
    </citation>
    <scope>NUCLEOTIDE SEQUENCE [LARGE SCALE GENOMIC DNA]</scope>
    <source>
        <strain evidence="7 8">RR4-40</strain>
    </source>
</reference>
<gene>
    <name evidence="7" type="ORF">G5B37_08020</name>
</gene>
<evidence type="ECO:0000256" key="2">
    <source>
        <dbReference type="ARBA" id="ARBA00009694"/>
    </source>
</evidence>
<dbReference type="GO" id="GO:0005886">
    <property type="term" value="C:plasma membrane"/>
    <property type="evidence" value="ECO:0007669"/>
    <property type="project" value="TreeGrafter"/>
</dbReference>
<protein>
    <submittedName>
        <fullName evidence="7">DUF423 domain-containing protein</fullName>
    </submittedName>
</protein>
<dbReference type="Pfam" id="PF04241">
    <property type="entry name" value="DUF423"/>
    <property type="match status" value="1"/>
</dbReference>
<dbReference type="EMBL" id="CP049057">
    <property type="protein sequence ID" value="QIE59509.1"/>
    <property type="molecule type" value="Genomic_DNA"/>
</dbReference>
<dbReference type="Proteomes" id="UP000505306">
    <property type="component" value="Chromosome"/>
</dbReference>
<comment type="subcellular location">
    <subcellularLocation>
        <location evidence="1">Membrane</location>
        <topology evidence="1">Multi-pass membrane protein</topology>
    </subcellularLocation>
</comment>
<dbReference type="PANTHER" id="PTHR43461:SF1">
    <property type="entry name" value="TRANSMEMBRANE PROTEIN 256"/>
    <property type="match status" value="1"/>
</dbReference>
<evidence type="ECO:0000313" key="8">
    <source>
        <dbReference type="Proteomes" id="UP000505306"/>
    </source>
</evidence>
<keyword evidence="8" id="KW-1185">Reference proteome</keyword>
<comment type="similarity">
    <text evidence="2">Belongs to the UPF0382 family.</text>
</comment>
<dbReference type="InterPro" id="IPR006696">
    <property type="entry name" value="DUF423"/>
</dbReference>
<dbReference type="PANTHER" id="PTHR43461">
    <property type="entry name" value="TRANSMEMBRANE PROTEIN 256"/>
    <property type="match status" value="1"/>
</dbReference>
<evidence type="ECO:0000256" key="5">
    <source>
        <dbReference type="ARBA" id="ARBA00023136"/>
    </source>
</evidence>
<accession>A0A6G6GLR9</accession>
<evidence type="ECO:0000256" key="6">
    <source>
        <dbReference type="SAM" id="Phobius"/>
    </source>
</evidence>
<feature type="transmembrane region" description="Helical" evidence="6">
    <location>
        <begin position="46"/>
        <end position="65"/>
    </location>
</feature>
<evidence type="ECO:0000256" key="1">
    <source>
        <dbReference type="ARBA" id="ARBA00004141"/>
    </source>
</evidence>
<feature type="transmembrane region" description="Helical" evidence="6">
    <location>
        <begin position="112"/>
        <end position="129"/>
    </location>
</feature>
<organism evidence="7 8">
    <name type="scientific">Rasiella rasia</name>
    <dbReference type="NCBI Taxonomy" id="2744027"/>
    <lineage>
        <taxon>Bacteria</taxon>
        <taxon>Pseudomonadati</taxon>
        <taxon>Bacteroidota</taxon>
        <taxon>Flavobacteriia</taxon>
        <taxon>Flavobacteriales</taxon>
        <taxon>Flavobacteriaceae</taxon>
        <taxon>Rasiella</taxon>
    </lineage>
</organism>
<keyword evidence="5 6" id="KW-0472">Membrane</keyword>
<keyword evidence="3 6" id="KW-0812">Transmembrane</keyword>
<evidence type="ECO:0000256" key="3">
    <source>
        <dbReference type="ARBA" id="ARBA00022692"/>
    </source>
</evidence>
<name>A0A6G6GLR9_9FLAO</name>
<dbReference type="AlphaFoldDB" id="A0A6G6GLR9"/>
<evidence type="ECO:0000256" key="4">
    <source>
        <dbReference type="ARBA" id="ARBA00022989"/>
    </source>
</evidence>
<evidence type="ECO:0000313" key="7">
    <source>
        <dbReference type="EMBL" id="QIE59509.1"/>
    </source>
</evidence>
<dbReference type="KEGG" id="mgel:G5B37_08020"/>
<feature type="transmembrane region" description="Helical" evidence="6">
    <location>
        <begin position="72"/>
        <end position="92"/>
    </location>
</feature>
<dbReference type="RefSeq" id="WP_164679524.1">
    <property type="nucleotide sequence ID" value="NZ_CP049057.1"/>
</dbReference>